<keyword evidence="2" id="KW-1185">Reference proteome</keyword>
<dbReference type="PROSITE" id="PS51257">
    <property type="entry name" value="PROKAR_LIPOPROTEIN"/>
    <property type="match status" value="1"/>
</dbReference>
<dbReference type="AlphaFoldDB" id="A0A2S1QW63"/>
<proteinExistence type="predicted"/>
<dbReference type="Proteomes" id="UP000244929">
    <property type="component" value="Chromosome"/>
</dbReference>
<organism evidence="1 2">
    <name type="scientific">Flavobacterium album</name>
    <dbReference type="NCBI Taxonomy" id="2175091"/>
    <lineage>
        <taxon>Bacteria</taxon>
        <taxon>Pseudomonadati</taxon>
        <taxon>Bacteroidota</taxon>
        <taxon>Flavobacteriia</taxon>
        <taxon>Flavobacteriales</taxon>
        <taxon>Flavobacteriaceae</taxon>
        <taxon>Flavobacterium</taxon>
    </lineage>
</organism>
<accession>A0A2S1QW63</accession>
<evidence type="ECO:0008006" key="3">
    <source>
        <dbReference type="Google" id="ProtNLM"/>
    </source>
</evidence>
<sequence>MSGFKLLLLSAAVFFFVSCERKEMVDEFIEKYDNADFSMFKDVHITLRRGAYIFSDEINKSVYFVEFKDGQVINVGAYDSVKRHLSNDKIKTLLKAFDDYEFYSLGCDKKKNVFINPFYAGGGTFFLRVDKESGQKEIRLNNNIFIHYKGRWYISTDYLDKNNNLRMS</sequence>
<reference evidence="1 2" key="1">
    <citation type="submission" date="2018-04" db="EMBL/GenBank/DDBJ databases">
        <title>Genome sequencing of Flavobacterium sp. HYN0059.</title>
        <authorList>
            <person name="Yi H."/>
            <person name="Baek C."/>
        </authorList>
    </citation>
    <scope>NUCLEOTIDE SEQUENCE [LARGE SCALE GENOMIC DNA]</scope>
    <source>
        <strain evidence="1 2">HYN0059</strain>
    </source>
</reference>
<dbReference type="KEGG" id="falb:HYN59_05740"/>
<dbReference type="OrthoDB" id="799908at2"/>
<name>A0A2S1QW63_9FLAO</name>
<evidence type="ECO:0000313" key="2">
    <source>
        <dbReference type="Proteomes" id="UP000244929"/>
    </source>
</evidence>
<protein>
    <recommendedName>
        <fullName evidence="3">Lipoprotein</fullName>
    </recommendedName>
</protein>
<gene>
    <name evidence="1" type="ORF">HYN59_05740</name>
</gene>
<evidence type="ECO:0000313" key="1">
    <source>
        <dbReference type="EMBL" id="AWH84652.1"/>
    </source>
</evidence>
<dbReference type="RefSeq" id="WP_108777358.1">
    <property type="nucleotide sequence ID" value="NZ_CP029186.1"/>
</dbReference>
<dbReference type="EMBL" id="CP029186">
    <property type="protein sequence ID" value="AWH84652.1"/>
    <property type="molecule type" value="Genomic_DNA"/>
</dbReference>